<feature type="region of interest" description="Disordered" evidence="23">
    <location>
        <begin position="1"/>
        <end position="28"/>
    </location>
</feature>
<evidence type="ECO:0000256" key="1">
    <source>
        <dbReference type="ARBA" id="ARBA00001946"/>
    </source>
</evidence>
<sequence>MSQEEIPKSQTSAWSAPPKSPWGQPTPVIPCSLSDVMSEQLASKIQSDQELKLAKKLEKVAPKEPQPAQASPETVDDLKIAQMLQLQFDKEQNEMLAREAKKFNGESKVSISFDNYKARQPVEPVDDEYIDDSPDEEVYEPKSGFIDDDGVVKSKHDAELCGRKNAEKIMKFHPEFLSGDAEKMNLVLPNHIYNKLRHFSQTGSKQYNRVHEKAEKATADQVVDPRTRILLFKLVNSGVLDSVTGSISAGKEAAVFHAFGGVFEGKEMPKECAIKIFKTSLNEFKNRQQYIVGDHRFLRDDFKKLNPRKILRIWAEKEVANLNRMRKFDMPCPTVVAIKKHLLVMSFIGNNTHPAPKLKDVKLSTVDIQDAYEQTLEIMKKLQKECCLVHADLSEFNLLWHDGKVWVIDVGQAVDLTHPRANEFLYRDCSNITKYFKKEGVVGVCSPEQLFNKITGWEVKGTGVDFLSQVISNFPQCSLHWIAGLYLSKTEAEM</sequence>
<dbReference type="GO" id="GO:0051607">
    <property type="term" value="P:defense response to virus"/>
    <property type="evidence" value="ECO:0007669"/>
    <property type="project" value="UniProtKB-KW"/>
</dbReference>
<dbReference type="PIRSF" id="PIRSF038146">
    <property type="entry name" value="Ser/Thr_PK_RIO3"/>
    <property type="match status" value="1"/>
</dbReference>
<dbReference type="InterPro" id="IPR000719">
    <property type="entry name" value="Prot_kinase_dom"/>
</dbReference>
<accession>V3ZYJ4</accession>
<feature type="domain" description="Protein kinase" evidence="24">
    <location>
        <begin position="229"/>
        <end position="494"/>
    </location>
</feature>
<dbReference type="SMART" id="SM00090">
    <property type="entry name" value="RIO"/>
    <property type="match status" value="1"/>
</dbReference>
<dbReference type="Gene3D" id="3.30.200.20">
    <property type="entry name" value="Phosphorylase Kinase, domain 1"/>
    <property type="match status" value="1"/>
</dbReference>
<dbReference type="KEGG" id="lgi:LOTGIDRAFT_129978"/>
<comment type="catalytic activity">
    <reaction evidence="19 22">
        <text>L-seryl-[protein] + ATP = O-phospho-L-seryl-[protein] + ADP + H(+)</text>
        <dbReference type="Rhea" id="RHEA:17989"/>
        <dbReference type="Rhea" id="RHEA-COMP:9863"/>
        <dbReference type="Rhea" id="RHEA-COMP:11604"/>
        <dbReference type="ChEBI" id="CHEBI:15378"/>
        <dbReference type="ChEBI" id="CHEBI:29999"/>
        <dbReference type="ChEBI" id="CHEBI:30616"/>
        <dbReference type="ChEBI" id="CHEBI:83421"/>
        <dbReference type="ChEBI" id="CHEBI:456216"/>
        <dbReference type="EC" id="2.7.11.1"/>
    </reaction>
</comment>
<dbReference type="GeneID" id="20233019"/>
<dbReference type="RefSeq" id="XP_009063302.1">
    <property type="nucleotide sequence ID" value="XM_009065054.1"/>
</dbReference>
<evidence type="ECO:0000256" key="6">
    <source>
        <dbReference type="ARBA" id="ARBA00022517"/>
    </source>
</evidence>
<name>V3ZYJ4_LOTGI</name>
<evidence type="ECO:0000256" key="18">
    <source>
        <dbReference type="ARBA" id="ARBA00047899"/>
    </source>
</evidence>
<dbReference type="GO" id="GO:0005737">
    <property type="term" value="C:cytoplasm"/>
    <property type="evidence" value="ECO:0007669"/>
    <property type="project" value="UniProtKB-SubCell"/>
</dbReference>
<dbReference type="AlphaFoldDB" id="V3ZYJ4"/>
<dbReference type="PROSITE" id="PS50011">
    <property type="entry name" value="PROTEIN_KINASE_DOM"/>
    <property type="match status" value="1"/>
</dbReference>
<keyword evidence="8" id="KW-0597">Phosphoprotein</keyword>
<dbReference type="Proteomes" id="UP000030746">
    <property type="component" value="Unassembled WGS sequence"/>
</dbReference>
<evidence type="ECO:0000256" key="7">
    <source>
        <dbReference type="ARBA" id="ARBA00022527"/>
    </source>
</evidence>
<comment type="similarity">
    <text evidence="3 22">Belongs to the protein kinase superfamily. RIO-type Ser/Thr kinase family.</text>
</comment>
<protein>
    <recommendedName>
        <fullName evidence="21 22">Serine/threonine-protein kinase RIO3</fullName>
        <ecNumber evidence="4 22">2.7.11.1</ecNumber>
    </recommendedName>
</protein>
<organism evidence="25 26">
    <name type="scientific">Lottia gigantea</name>
    <name type="common">Giant owl limpet</name>
    <dbReference type="NCBI Taxonomy" id="225164"/>
    <lineage>
        <taxon>Eukaryota</taxon>
        <taxon>Metazoa</taxon>
        <taxon>Spiralia</taxon>
        <taxon>Lophotrochozoa</taxon>
        <taxon>Mollusca</taxon>
        <taxon>Gastropoda</taxon>
        <taxon>Patellogastropoda</taxon>
        <taxon>Lottioidea</taxon>
        <taxon>Lottiidae</taxon>
        <taxon>Lottia</taxon>
    </lineage>
</organism>
<evidence type="ECO:0000256" key="16">
    <source>
        <dbReference type="ARBA" id="ARBA00022859"/>
    </source>
</evidence>
<dbReference type="Pfam" id="PF01163">
    <property type="entry name" value="RIO1"/>
    <property type="match status" value="1"/>
</dbReference>
<dbReference type="GO" id="GO:0045087">
    <property type="term" value="P:innate immune response"/>
    <property type="evidence" value="ECO:0007669"/>
    <property type="project" value="UniProtKB-KW"/>
</dbReference>
<evidence type="ECO:0000256" key="13">
    <source>
        <dbReference type="ARBA" id="ARBA00022777"/>
    </source>
</evidence>
<evidence type="ECO:0000256" key="17">
    <source>
        <dbReference type="ARBA" id="ARBA00023118"/>
    </source>
</evidence>
<dbReference type="CTD" id="20233019"/>
<comment type="catalytic activity">
    <reaction evidence="18 22">
        <text>L-threonyl-[protein] + ATP = O-phospho-L-threonyl-[protein] + ADP + H(+)</text>
        <dbReference type="Rhea" id="RHEA:46608"/>
        <dbReference type="Rhea" id="RHEA-COMP:11060"/>
        <dbReference type="Rhea" id="RHEA-COMP:11605"/>
        <dbReference type="ChEBI" id="CHEBI:15378"/>
        <dbReference type="ChEBI" id="CHEBI:30013"/>
        <dbReference type="ChEBI" id="CHEBI:30616"/>
        <dbReference type="ChEBI" id="CHEBI:61977"/>
        <dbReference type="ChEBI" id="CHEBI:456216"/>
        <dbReference type="EC" id="2.7.11.1"/>
    </reaction>
</comment>
<dbReference type="STRING" id="225164.V3ZYJ4"/>
<dbReference type="PANTHER" id="PTHR45723">
    <property type="entry name" value="SERINE/THREONINE-PROTEIN KINASE RIO1"/>
    <property type="match status" value="1"/>
</dbReference>
<evidence type="ECO:0000256" key="5">
    <source>
        <dbReference type="ARBA" id="ARBA00022490"/>
    </source>
</evidence>
<dbReference type="InterPro" id="IPR011009">
    <property type="entry name" value="Kinase-like_dom_sf"/>
</dbReference>
<evidence type="ECO:0000256" key="14">
    <source>
        <dbReference type="ARBA" id="ARBA00022840"/>
    </source>
</evidence>
<reference evidence="25 26" key="1">
    <citation type="journal article" date="2013" name="Nature">
        <title>Insights into bilaterian evolution from three spiralian genomes.</title>
        <authorList>
            <person name="Simakov O."/>
            <person name="Marletaz F."/>
            <person name="Cho S.J."/>
            <person name="Edsinger-Gonzales E."/>
            <person name="Havlak P."/>
            <person name="Hellsten U."/>
            <person name="Kuo D.H."/>
            <person name="Larsson T."/>
            <person name="Lv J."/>
            <person name="Arendt D."/>
            <person name="Savage R."/>
            <person name="Osoegawa K."/>
            <person name="de Jong P."/>
            <person name="Grimwood J."/>
            <person name="Chapman J.A."/>
            <person name="Shapiro H."/>
            <person name="Aerts A."/>
            <person name="Otillar R.P."/>
            <person name="Terry A.Y."/>
            <person name="Boore J.L."/>
            <person name="Grigoriev I.V."/>
            <person name="Lindberg D.R."/>
            <person name="Seaver E.C."/>
            <person name="Weisblat D.A."/>
            <person name="Putnam N.H."/>
            <person name="Rokhsar D.S."/>
        </authorList>
    </citation>
    <scope>NUCLEOTIDE SEQUENCE [LARGE SCALE GENOMIC DNA]</scope>
</reference>
<dbReference type="InterPro" id="IPR017406">
    <property type="entry name" value="Ser/Thr_kinase_Rio3"/>
</dbReference>
<keyword evidence="10 22" id="KW-0808">Transferase</keyword>
<comment type="subcellular location">
    <subcellularLocation>
        <location evidence="2">Cytoplasm</location>
    </subcellularLocation>
</comment>
<evidence type="ECO:0000313" key="26">
    <source>
        <dbReference type="Proteomes" id="UP000030746"/>
    </source>
</evidence>
<evidence type="ECO:0000256" key="10">
    <source>
        <dbReference type="ARBA" id="ARBA00022679"/>
    </source>
</evidence>
<evidence type="ECO:0000313" key="25">
    <source>
        <dbReference type="EMBL" id="ESO86056.1"/>
    </source>
</evidence>
<keyword evidence="12 22" id="KW-0547">Nucleotide-binding</keyword>
<keyword evidence="26" id="KW-1185">Reference proteome</keyword>
<dbReference type="HOGENOM" id="CLU_018693_5_0_1"/>
<evidence type="ECO:0000256" key="22">
    <source>
        <dbReference type="PIRNR" id="PIRNR038146"/>
    </source>
</evidence>
<dbReference type="EMBL" id="KB203188">
    <property type="protein sequence ID" value="ESO86056.1"/>
    <property type="molecule type" value="Genomic_DNA"/>
</dbReference>
<comment type="cofactor">
    <cofactor evidence="1 22">
        <name>Mg(2+)</name>
        <dbReference type="ChEBI" id="CHEBI:18420"/>
    </cofactor>
</comment>
<keyword evidence="13 22" id="KW-0418">Kinase</keyword>
<evidence type="ECO:0000256" key="12">
    <source>
        <dbReference type="ARBA" id="ARBA00022741"/>
    </source>
</evidence>
<evidence type="ECO:0000259" key="24">
    <source>
        <dbReference type="PROSITE" id="PS50011"/>
    </source>
</evidence>
<proteinExistence type="inferred from homology"/>
<evidence type="ECO:0000256" key="8">
    <source>
        <dbReference type="ARBA" id="ARBA00022553"/>
    </source>
</evidence>
<evidence type="ECO:0000256" key="20">
    <source>
        <dbReference type="ARBA" id="ARBA00064322"/>
    </source>
</evidence>
<dbReference type="SUPFAM" id="SSF56112">
    <property type="entry name" value="Protein kinase-like (PK-like)"/>
    <property type="match status" value="1"/>
</dbReference>
<keyword evidence="7 22" id="KW-0723">Serine/threonine-protein kinase</keyword>
<evidence type="ECO:0000256" key="9">
    <source>
        <dbReference type="ARBA" id="ARBA00022588"/>
    </source>
</evidence>
<keyword evidence="17" id="KW-0051">Antiviral defense</keyword>
<keyword evidence="11 22" id="KW-0479">Metal-binding</keyword>
<keyword evidence="14" id="KW-0067">ATP-binding</keyword>
<dbReference type="InterPro" id="IPR018935">
    <property type="entry name" value="RIO_kinase_CS"/>
</dbReference>
<dbReference type="Gene3D" id="1.10.510.10">
    <property type="entry name" value="Transferase(Phosphotransferase) domain 1"/>
    <property type="match status" value="1"/>
</dbReference>
<dbReference type="InterPro" id="IPR000687">
    <property type="entry name" value="RIO_kinase"/>
</dbReference>
<comment type="subunit">
    <text evidence="20">Interacts with CASP10. Interacts with IRF3; RIOK3 probably mediates the interaction of TBK1 with IRF3. Associated with 40S pre-ribosomal particles.</text>
</comment>
<evidence type="ECO:0000256" key="21">
    <source>
        <dbReference type="ARBA" id="ARBA00068351"/>
    </source>
</evidence>
<dbReference type="GO" id="GO:0004674">
    <property type="term" value="F:protein serine/threonine kinase activity"/>
    <property type="evidence" value="ECO:0007669"/>
    <property type="project" value="UniProtKB-UniRule"/>
</dbReference>
<dbReference type="GO" id="GO:0042254">
    <property type="term" value="P:ribosome biogenesis"/>
    <property type="evidence" value="ECO:0007669"/>
    <property type="project" value="UniProtKB-KW"/>
</dbReference>
<dbReference type="FunFam" id="3.30.200.20:FF:000200">
    <property type="entry name" value="Serine/threonine-protein kinase RIO3"/>
    <property type="match status" value="1"/>
</dbReference>
<evidence type="ECO:0000256" key="3">
    <source>
        <dbReference type="ARBA" id="ARBA00009196"/>
    </source>
</evidence>
<evidence type="ECO:0000256" key="2">
    <source>
        <dbReference type="ARBA" id="ARBA00004496"/>
    </source>
</evidence>
<dbReference type="GO" id="GO:0046872">
    <property type="term" value="F:metal ion binding"/>
    <property type="evidence" value="ECO:0007669"/>
    <property type="project" value="UniProtKB-UniRule"/>
</dbReference>
<dbReference type="InterPro" id="IPR051272">
    <property type="entry name" value="RIO-type_Ser/Thr_kinase"/>
</dbReference>
<evidence type="ECO:0000256" key="11">
    <source>
        <dbReference type="ARBA" id="ARBA00022723"/>
    </source>
</evidence>
<evidence type="ECO:0000256" key="23">
    <source>
        <dbReference type="SAM" id="MobiDB-lite"/>
    </source>
</evidence>
<keyword evidence="16" id="KW-0391">Immunity</keyword>
<feature type="region of interest" description="Disordered" evidence="23">
    <location>
        <begin position="56"/>
        <end position="75"/>
    </location>
</feature>
<dbReference type="InterPro" id="IPR018934">
    <property type="entry name" value="RIO_dom"/>
</dbReference>
<dbReference type="PROSITE" id="PS01245">
    <property type="entry name" value="RIO1"/>
    <property type="match status" value="1"/>
</dbReference>
<keyword evidence="6" id="KW-0690">Ribosome biogenesis</keyword>
<dbReference type="OrthoDB" id="205248at2759"/>
<dbReference type="FunFam" id="1.10.510.10:FF:000254">
    <property type="entry name" value="Serine/threonine-protein kinase RIO3"/>
    <property type="match status" value="1"/>
</dbReference>
<gene>
    <name evidence="25" type="ORF">LOTGIDRAFT_129978</name>
</gene>
<dbReference type="EC" id="2.7.11.1" evidence="4 22"/>
<dbReference type="OMA" id="KRMSSPW"/>
<evidence type="ECO:0000256" key="15">
    <source>
        <dbReference type="ARBA" id="ARBA00022842"/>
    </source>
</evidence>
<keyword evidence="9" id="KW-0399">Innate immunity</keyword>
<dbReference type="GO" id="GO:0106310">
    <property type="term" value="F:protein serine kinase activity"/>
    <property type="evidence" value="ECO:0007669"/>
    <property type="project" value="RHEA"/>
</dbReference>
<keyword evidence="15 22" id="KW-0460">Magnesium</keyword>
<dbReference type="GO" id="GO:0005524">
    <property type="term" value="F:ATP binding"/>
    <property type="evidence" value="ECO:0007669"/>
    <property type="project" value="UniProtKB-UniRule"/>
</dbReference>
<evidence type="ECO:0000256" key="19">
    <source>
        <dbReference type="ARBA" id="ARBA00048679"/>
    </source>
</evidence>
<keyword evidence="5" id="KW-0963">Cytoplasm</keyword>
<evidence type="ECO:0000256" key="4">
    <source>
        <dbReference type="ARBA" id="ARBA00012513"/>
    </source>
</evidence>
<feature type="compositionally biased region" description="Polar residues" evidence="23">
    <location>
        <begin position="1"/>
        <end position="14"/>
    </location>
</feature>